<dbReference type="Proteomes" id="UP000238281">
    <property type="component" value="Unassembled WGS sequence"/>
</dbReference>
<dbReference type="AlphaFoldDB" id="A0A2S9T6R5"/>
<dbReference type="InterPro" id="IPR013321">
    <property type="entry name" value="Arc_rbn_hlx_hlx"/>
</dbReference>
<dbReference type="SUPFAM" id="SSF47598">
    <property type="entry name" value="Ribbon-helix-helix"/>
    <property type="match status" value="1"/>
</dbReference>
<proteinExistence type="predicted"/>
<dbReference type="EMBL" id="NXGE01000003">
    <property type="protein sequence ID" value="PRM94516.1"/>
    <property type="molecule type" value="Genomic_DNA"/>
</dbReference>
<evidence type="ECO:0000313" key="2">
    <source>
        <dbReference type="Proteomes" id="UP000238281"/>
    </source>
</evidence>
<dbReference type="Gene3D" id="1.10.1220.10">
    <property type="entry name" value="Met repressor-like"/>
    <property type="match status" value="1"/>
</dbReference>
<sequence>MLSAKNTKILVSMPQKLSDEVTEFAKELNQNKSALINQALEFYFDHLDLQIAKKRSLEKNETISLSEIRKLSDEQI</sequence>
<evidence type="ECO:0000313" key="1">
    <source>
        <dbReference type="EMBL" id="PRM94516.1"/>
    </source>
</evidence>
<accession>A0A2S9T6R5</accession>
<gene>
    <name evidence="1" type="ORF">CJ673_06390</name>
</gene>
<dbReference type="InterPro" id="IPR010985">
    <property type="entry name" value="Ribbon_hlx_hlx"/>
</dbReference>
<protein>
    <submittedName>
        <fullName evidence="1">CopG family transcriptional regulator</fullName>
    </submittedName>
</protein>
<dbReference type="RefSeq" id="WP_105915419.1">
    <property type="nucleotide sequence ID" value="NZ_JAMXDV010000005.1"/>
</dbReference>
<name>A0A2S9T6R5_9BACT</name>
<dbReference type="GO" id="GO:0006355">
    <property type="term" value="P:regulation of DNA-templated transcription"/>
    <property type="evidence" value="ECO:0007669"/>
    <property type="project" value="InterPro"/>
</dbReference>
<reference evidence="1 2" key="1">
    <citation type="submission" date="2017-09" db="EMBL/GenBank/DDBJ databases">
        <title>Reassesment of A. cryaerophilus.</title>
        <authorList>
            <person name="Perez-Cataluna A."/>
            <person name="Collado L."/>
            <person name="Salgado O."/>
            <person name="Lefinanco V."/>
            <person name="Figueras M.J."/>
        </authorList>
    </citation>
    <scope>NUCLEOTIDE SEQUENCE [LARGE SCALE GENOMIC DNA]</scope>
    <source>
        <strain evidence="1 2">LMG 10210</strain>
    </source>
</reference>
<comment type="caution">
    <text evidence="1">The sequence shown here is derived from an EMBL/GenBank/DDBJ whole genome shotgun (WGS) entry which is preliminary data.</text>
</comment>
<organism evidence="1 2">
    <name type="scientific">Aliarcobacter cryaerophilus</name>
    <dbReference type="NCBI Taxonomy" id="28198"/>
    <lineage>
        <taxon>Bacteria</taxon>
        <taxon>Pseudomonadati</taxon>
        <taxon>Campylobacterota</taxon>
        <taxon>Epsilonproteobacteria</taxon>
        <taxon>Campylobacterales</taxon>
        <taxon>Arcobacteraceae</taxon>
        <taxon>Aliarcobacter</taxon>
    </lineage>
</organism>